<dbReference type="GO" id="GO:0008270">
    <property type="term" value="F:zinc ion binding"/>
    <property type="evidence" value="ECO:0007669"/>
    <property type="project" value="UniProtKB-KW"/>
</dbReference>
<evidence type="ECO:0000256" key="1">
    <source>
        <dbReference type="ARBA" id="ARBA00022723"/>
    </source>
</evidence>
<dbReference type="PROSITE" id="PS50865">
    <property type="entry name" value="ZF_MYND_2"/>
    <property type="match status" value="1"/>
</dbReference>
<evidence type="ECO:0000256" key="4">
    <source>
        <dbReference type="PROSITE-ProRule" id="PRU00134"/>
    </source>
</evidence>
<gene>
    <name evidence="7" type="primary">101898760</name>
    <name evidence="9" type="synonym">LOC131801789</name>
</gene>
<dbReference type="Proteomes" id="UP001652621">
    <property type="component" value="Unplaced"/>
</dbReference>
<keyword evidence="1" id="KW-0479">Metal-binding</keyword>
<dbReference type="PANTHER" id="PTHR46455:SF1">
    <property type="entry name" value="SET AND MYND DOMAIN CONTAINING, ARTHROPOD-SPECIFIC, MEMBER 2"/>
    <property type="match status" value="1"/>
</dbReference>
<dbReference type="GO" id="GO:0008757">
    <property type="term" value="F:S-adenosylmethionine-dependent methyltransferase activity"/>
    <property type="evidence" value="ECO:0007669"/>
    <property type="project" value="UniProtKB-ARBA"/>
</dbReference>
<dbReference type="GO" id="GO:0008170">
    <property type="term" value="F:N-methyltransferase activity"/>
    <property type="evidence" value="ECO:0007669"/>
    <property type="project" value="UniProtKB-ARBA"/>
</dbReference>
<sequence length="525" mass="59938">MTTPNRCAVCEVPASLKCMACKQVFYCGKEHQKIHWKKGHKAECKCYEVVKNDVLGRHLRASRDIKPGEIILRESPLIYGPKVACSPLCLGCHRTLPTPVGNNYYKCSKCGWPMCGTDCELSEHHVNECQLMESRKFRAKIDYSVQTGRKESAYCVILPLRCLLLKTRKPLDFEKFSELEDHLNERKNTPLYNVLRANLVTFVKTILALNESEDEILRVAAILDTNAFEVRQTGESRKVRAIYPMAAMFSHDCISNARHTFDEKMNIVFIAKTPIAKGEIICTSYTQPLWSSIMRRTHLSQAKCFDCTCRRCRDETELNTFAGSITCSHCKVGKVVSTNPMDNNAGWKCQLCPHQLSAKQIHLGNAAIQKEIESLDKSSVKAFEEFLYRYRVTLHEKNTHILQVKYALSQLYGNAPNFSIHELNDAALKRKIELCQELLEIADIFDGGWSIFRGNLLLDLQEAMVIQAKREFLCGLLTRDATQEKLLESMNLLKEAIDIMKLEPDMKQVLNDRTQQLAKELEVDE</sequence>
<keyword evidence="3" id="KW-0862">Zinc</keyword>
<keyword evidence="8" id="KW-1185">Reference proteome</keyword>
<dbReference type="SMART" id="SM00317">
    <property type="entry name" value="SET"/>
    <property type="match status" value="1"/>
</dbReference>
<protein>
    <submittedName>
        <fullName evidence="9">SET domain-containing protein SmydA-8-like</fullName>
    </submittedName>
</protein>
<dbReference type="PANTHER" id="PTHR46455">
    <property type="entry name" value="SET AND MYND DOMAIN CONTAINING, ARTHROPOD-SPECIFIC, MEMBER 4, ISOFORM A"/>
    <property type="match status" value="1"/>
</dbReference>
<dbReference type="VEuPathDB" id="VectorBase:MDOMA2_005287"/>
<dbReference type="VEuPathDB" id="VectorBase:MDOA004951"/>
<evidence type="ECO:0000256" key="3">
    <source>
        <dbReference type="ARBA" id="ARBA00022833"/>
    </source>
</evidence>
<dbReference type="RefSeq" id="XP_005177231.2">
    <property type="nucleotide sequence ID" value="XM_005177174.4"/>
</dbReference>
<proteinExistence type="predicted"/>
<dbReference type="Pfam" id="PF01753">
    <property type="entry name" value="zf-MYND"/>
    <property type="match status" value="1"/>
</dbReference>
<dbReference type="SUPFAM" id="SSF144232">
    <property type="entry name" value="HIT/MYND zinc finger-like"/>
    <property type="match status" value="1"/>
</dbReference>
<dbReference type="InterPro" id="IPR053010">
    <property type="entry name" value="SET_SmydA-8"/>
</dbReference>
<dbReference type="InterPro" id="IPR001214">
    <property type="entry name" value="SET_dom"/>
</dbReference>
<reference evidence="7" key="1">
    <citation type="submission" date="2020-05" db="UniProtKB">
        <authorList>
            <consortium name="EnsemblMetazoa"/>
        </authorList>
    </citation>
    <scope>IDENTIFICATION</scope>
    <source>
        <strain evidence="7">Aabys</strain>
    </source>
</reference>
<dbReference type="Gene3D" id="6.10.140.2220">
    <property type="match status" value="2"/>
</dbReference>
<dbReference type="EnsemblMetazoa" id="MDOA004951-RA">
    <property type="protein sequence ID" value="MDOA004951-PA"/>
    <property type="gene ID" value="MDOA004951"/>
</dbReference>
<dbReference type="OrthoDB" id="265717at2759"/>
<accession>A0A1I8MHI0</accession>
<dbReference type="STRING" id="7370.A0A1I8MHI0"/>
<feature type="domain" description="MYND-type" evidence="6">
    <location>
        <begin position="7"/>
        <end position="44"/>
    </location>
</feature>
<reference evidence="9" key="2">
    <citation type="submission" date="2025-05" db="UniProtKB">
        <authorList>
            <consortium name="RefSeq"/>
        </authorList>
    </citation>
    <scope>IDENTIFICATION</scope>
    <source>
        <strain evidence="9">Aabys</strain>
        <tissue evidence="9">Whole body</tissue>
    </source>
</reference>
<dbReference type="KEGG" id="mde:101898760"/>
<dbReference type="PROSITE" id="PS50280">
    <property type="entry name" value="SET"/>
    <property type="match status" value="1"/>
</dbReference>
<name>A0A1I8MHI0_MUSDO</name>
<dbReference type="InterPro" id="IPR002893">
    <property type="entry name" value="Znf_MYND"/>
</dbReference>
<evidence type="ECO:0000313" key="7">
    <source>
        <dbReference type="EnsemblMetazoa" id="MDOA004951-PA"/>
    </source>
</evidence>
<dbReference type="Gene3D" id="2.170.270.10">
    <property type="entry name" value="SET domain"/>
    <property type="match status" value="1"/>
</dbReference>
<dbReference type="CDD" id="cd20071">
    <property type="entry name" value="SET_SMYD"/>
    <property type="match status" value="1"/>
</dbReference>
<dbReference type="InterPro" id="IPR046341">
    <property type="entry name" value="SET_dom_sf"/>
</dbReference>
<keyword evidence="2 4" id="KW-0863">Zinc-finger</keyword>
<dbReference type="eggNOG" id="KOG2084">
    <property type="taxonomic scope" value="Eukaryota"/>
</dbReference>
<dbReference type="Gene3D" id="1.10.220.160">
    <property type="match status" value="1"/>
</dbReference>
<evidence type="ECO:0000259" key="5">
    <source>
        <dbReference type="PROSITE" id="PS50280"/>
    </source>
</evidence>
<evidence type="ECO:0000313" key="9">
    <source>
        <dbReference type="RefSeq" id="XP_058976720.1"/>
    </source>
</evidence>
<dbReference type="AlphaFoldDB" id="A0A1I8MHI0"/>
<evidence type="ECO:0000256" key="2">
    <source>
        <dbReference type="ARBA" id="ARBA00022771"/>
    </source>
</evidence>
<feature type="domain" description="SET" evidence="5">
    <location>
        <begin position="45"/>
        <end position="286"/>
    </location>
</feature>
<evidence type="ECO:0000259" key="6">
    <source>
        <dbReference type="PROSITE" id="PS50865"/>
    </source>
</evidence>
<evidence type="ECO:0000313" key="8">
    <source>
        <dbReference type="Proteomes" id="UP001652621"/>
    </source>
</evidence>
<dbReference type="GO" id="GO:0008276">
    <property type="term" value="F:protein methyltransferase activity"/>
    <property type="evidence" value="ECO:0007669"/>
    <property type="project" value="UniProtKB-ARBA"/>
</dbReference>
<organism evidence="7">
    <name type="scientific">Musca domestica</name>
    <name type="common">House fly</name>
    <dbReference type="NCBI Taxonomy" id="7370"/>
    <lineage>
        <taxon>Eukaryota</taxon>
        <taxon>Metazoa</taxon>
        <taxon>Ecdysozoa</taxon>
        <taxon>Arthropoda</taxon>
        <taxon>Hexapoda</taxon>
        <taxon>Insecta</taxon>
        <taxon>Pterygota</taxon>
        <taxon>Neoptera</taxon>
        <taxon>Endopterygota</taxon>
        <taxon>Diptera</taxon>
        <taxon>Brachycera</taxon>
        <taxon>Muscomorpha</taxon>
        <taxon>Muscoidea</taxon>
        <taxon>Muscidae</taxon>
        <taxon>Musca</taxon>
    </lineage>
</organism>
<dbReference type="RefSeq" id="XP_058976720.1">
    <property type="nucleotide sequence ID" value="XM_059120737.1"/>
</dbReference>
<dbReference type="Pfam" id="PF00856">
    <property type="entry name" value="SET"/>
    <property type="match status" value="1"/>
</dbReference>
<dbReference type="SUPFAM" id="SSF82199">
    <property type="entry name" value="SET domain"/>
    <property type="match status" value="1"/>
</dbReference>
<dbReference type="PROSITE" id="PS01360">
    <property type="entry name" value="ZF_MYND_1"/>
    <property type="match status" value="1"/>
</dbReference>